<organism evidence="1 2">
    <name type="scientific">Sphingoaurantiacus capsulatus</name>
    <dbReference type="NCBI Taxonomy" id="1771310"/>
    <lineage>
        <taxon>Bacteria</taxon>
        <taxon>Pseudomonadati</taxon>
        <taxon>Pseudomonadota</taxon>
        <taxon>Alphaproteobacteria</taxon>
        <taxon>Sphingomonadales</taxon>
        <taxon>Sphingosinicellaceae</taxon>
        <taxon>Sphingoaurantiacus</taxon>
    </lineage>
</organism>
<gene>
    <name evidence="1" type="ORF">ACFOMD_06060</name>
</gene>
<dbReference type="RefSeq" id="WP_380858398.1">
    <property type="nucleotide sequence ID" value="NZ_JBHRXV010000004.1"/>
</dbReference>
<dbReference type="EMBL" id="JBHRXV010000004">
    <property type="protein sequence ID" value="MFC3712123.1"/>
    <property type="molecule type" value="Genomic_DNA"/>
</dbReference>
<dbReference type="InterPro" id="IPR035901">
    <property type="entry name" value="GIY-YIG_endonuc_sf"/>
</dbReference>
<reference evidence="2" key="1">
    <citation type="journal article" date="2019" name="Int. J. Syst. Evol. Microbiol.">
        <title>The Global Catalogue of Microorganisms (GCM) 10K type strain sequencing project: providing services to taxonomists for standard genome sequencing and annotation.</title>
        <authorList>
            <consortium name="The Broad Institute Genomics Platform"/>
            <consortium name="The Broad Institute Genome Sequencing Center for Infectious Disease"/>
            <person name="Wu L."/>
            <person name="Ma J."/>
        </authorList>
    </citation>
    <scope>NUCLEOTIDE SEQUENCE [LARGE SCALE GENOMIC DNA]</scope>
    <source>
        <strain evidence="2">KCTC 42644</strain>
    </source>
</reference>
<dbReference type="SUPFAM" id="SSF82771">
    <property type="entry name" value="GIY-YIG endonuclease"/>
    <property type="match status" value="1"/>
</dbReference>
<dbReference type="Gene3D" id="3.40.1440.10">
    <property type="entry name" value="GIY-YIG endonuclease"/>
    <property type="match status" value="1"/>
</dbReference>
<evidence type="ECO:0000313" key="2">
    <source>
        <dbReference type="Proteomes" id="UP001595615"/>
    </source>
</evidence>
<protein>
    <submittedName>
        <fullName evidence="1">GIY-YIG nuclease family protein</fullName>
    </submittedName>
</protein>
<name>A0ABV7XA64_9SPHN</name>
<dbReference type="Proteomes" id="UP001595615">
    <property type="component" value="Unassembled WGS sequence"/>
</dbReference>
<dbReference type="CDD" id="cd10451">
    <property type="entry name" value="GIY-YIG_LuxR_like"/>
    <property type="match status" value="1"/>
</dbReference>
<keyword evidence="2" id="KW-1185">Reference proteome</keyword>
<comment type="caution">
    <text evidence="1">The sequence shown here is derived from an EMBL/GenBank/DDBJ whole genome shotgun (WGS) entry which is preliminary data.</text>
</comment>
<proteinExistence type="predicted"/>
<accession>A0ABV7XA64</accession>
<sequence>MDRKAAIAAYKERKTVAGIYAIRCLATGEAWVGRAPDLDSIWRCLSFEFSAGSRRTAGLQAAWNAHGAEGLSFEVLEKVDEEIDYVRDKLLKSQLDHWTATLGATPV</sequence>
<evidence type="ECO:0000313" key="1">
    <source>
        <dbReference type="EMBL" id="MFC3712123.1"/>
    </source>
</evidence>